<dbReference type="InterPro" id="IPR017853">
    <property type="entry name" value="GH"/>
</dbReference>
<organism evidence="7 8">
    <name type="scientific">Hyaloscypha variabilis (strain UAMH 11265 / GT02V1 / F)</name>
    <name type="common">Meliniomyces variabilis</name>
    <dbReference type="NCBI Taxonomy" id="1149755"/>
    <lineage>
        <taxon>Eukaryota</taxon>
        <taxon>Fungi</taxon>
        <taxon>Dikarya</taxon>
        <taxon>Ascomycota</taxon>
        <taxon>Pezizomycotina</taxon>
        <taxon>Leotiomycetes</taxon>
        <taxon>Helotiales</taxon>
        <taxon>Hyaloscyphaceae</taxon>
        <taxon>Hyaloscypha</taxon>
        <taxon>Hyaloscypha variabilis</taxon>
    </lineage>
</organism>
<comment type="catalytic activity">
    <reaction evidence="1">
        <text>Hydrolysis of terminal, non-reducing alpha-D-galactose residues in alpha-D-galactosides, including galactose oligosaccharides, galactomannans and galactolipids.</text>
        <dbReference type="EC" id="3.2.1.22"/>
    </reaction>
</comment>
<dbReference type="GO" id="GO:0004557">
    <property type="term" value="F:alpha-galactosidase activity"/>
    <property type="evidence" value="ECO:0007669"/>
    <property type="project" value="UniProtKB-EC"/>
</dbReference>
<protein>
    <recommendedName>
        <fullName evidence="2">alpha-galactosidase</fullName>
        <ecNumber evidence="2">3.2.1.22</ecNumber>
    </recommendedName>
</protein>
<evidence type="ECO:0000313" key="8">
    <source>
        <dbReference type="Proteomes" id="UP000235786"/>
    </source>
</evidence>
<proteinExistence type="predicted"/>
<dbReference type="PROSITE" id="PS51164">
    <property type="entry name" value="CBM1_2"/>
    <property type="match status" value="1"/>
</dbReference>
<feature type="compositionally biased region" description="Gly residues" evidence="4">
    <location>
        <begin position="279"/>
        <end position="291"/>
    </location>
</feature>
<evidence type="ECO:0000313" key="7">
    <source>
        <dbReference type="EMBL" id="PMD45820.1"/>
    </source>
</evidence>
<keyword evidence="3 5" id="KW-0732">Signal</keyword>
<feature type="signal peptide" evidence="5">
    <location>
        <begin position="1"/>
        <end position="18"/>
    </location>
</feature>
<name>A0A2J6S4X4_HYAVF</name>
<feature type="domain" description="CBM1" evidence="6">
    <location>
        <begin position="408"/>
        <end position="445"/>
    </location>
</feature>
<dbReference type="Pfam" id="PF03537">
    <property type="entry name" value="Glyco_hydro_114"/>
    <property type="match status" value="1"/>
</dbReference>
<evidence type="ECO:0000259" key="6">
    <source>
        <dbReference type="PROSITE" id="PS51164"/>
    </source>
</evidence>
<dbReference type="InterPro" id="IPR013785">
    <property type="entry name" value="Aldolase_TIM"/>
</dbReference>
<dbReference type="SMART" id="SM00236">
    <property type="entry name" value="fCBD"/>
    <property type="match status" value="1"/>
</dbReference>
<accession>A0A2J6S4X4</accession>
<dbReference type="EMBL" id="KZ613940">
    <property type="protein sequence ID" value="PMD45820.1"/>
    <property type="molecule type" value="Genomic_DNA"/>
</dbReference>
<dbReference type="STRING" id="1149755.A0A2J6S4X4"/>
<feature type="region of interest" description="Disordered" evidence="4">
    <location>
        <begin position="277"/>
        <end position="405"/>
    </location>
</feature>
<dbReference type="Pfam" id="PF00734">
    <property type="entry name" value="CBM_1"/>
    <property type="match status" value="1"/>
</dbReference>
<dbReference type="Proteomes" id="UP000235786">
    <property type="component" value="Unassembled WGS sequence"/>
</dbReference>
<dbReference type="InterPro" id="IPR004352">
    <property type="entry name" value="GH114_TIM-barrel"/>
</dbReference>
<evidence type="ECO:0000256" key="1">
    <source>
        <dbReference type="ARBA" id="ARBA00001255"/>
    </source>
</evidence>
<evidence type="ECO:0000256" key="4">
    <source>
        <dbReference type="SAM" id="MobiDB-lite"/>
    </source>
</evidence>
<keyword evidence="8" id="KW-1185">Reference proteome</keyword>
<reference evidence="7 8" key="1">
    <citation type="submission" date="2016-04" db="EMBL/GenBank/DDBJ databases">
        <title>A degradative enzymes factory behind the ericoid mycorrhizal symbiosis.</title>
        <authorList>
            <consortium name="DOE Joint Genome Institute"/>
            <person name="Martino E."/>
            <person name="Morin E."/>
            <person name="Grelet G."/>
            <person name="Kuo A."/>
            <person name="Kohler A."/>
            <person name="Daghino S."/>
            <person name="Barry K."/>
            <person name="Choi C."/>
            <person name="Cichocki N."/>
            <person name="Clum A."/>
            <person name="Copeland A."/>
            <person name="Hainaut M."/>
            <person name="Haridas S."/>
            <person name="Labutti K."/>
            <person name="Lindquist E."/>
            <person name="Lipzen A."/>
            <person name="Khouja H.-R."/>
            <person name="Murat C."/>
            <person name="Ohm R."/>
            <person name="Olson A."/>
            <person name="Spatafora J."/>
            <person name="Veneault-Fourrey C."/>
            <person name="Henrissat B."/>
            <person name="Grigoriev I."/>
            <person name="Martin F."/>
            <person name="Perotto S."/>
        </authorList>
    </citation>
    <scope>NUCLEOTIDE SEQUENCE [LARGE SCALE GENOMIC DNA]</scope>
    <source>
        <strain evidence="7 8">F</strain>
    </source>
</reference>
<evidence type="ECO:0000256" key="2">
    <source>
        <dbReference type="ARBA" id="ARBA00012755"/>
    </source>
</evidence>
<dbReference type="PANTHER" id="PTHR35273:SF2">
    <property type="entry name" value="ALPHA-GALACTOSIDASE"/>
    <property type="match status" value="1"/>
</dbReference>
<feature type="compositionally biased region" description="Low complexity" evidence="4">
    <location>
        <begin position="347"/>
        <end position="404"/>
    </location>
</feature>
<dbReference type="EC" id="3.2.1.22" evidence="2"/>
<gene>
    <name evidence="7" type="ORF">L207DRAFT_562895</name>
</gene>
<feature type="chain" id="PRO_5014461018" description="alpha-galactosidase" evidence="5">
    <location>
        <begin position="19"/>
        <end position="445"/>
    </location>
</feature>
<sequence>MLYWLLLLTCAYASSVLGTDVFIVGQKWQIVLENPPIVTNTSKVIPVDAVVWDIDAFDANAATVGALHAQGKTVICYFSAGTYEPWRPDAAEFQAADKGASLAPQWPDENWLDIKSDNVKKIMTARIKMAAALGCDAVDPDNVDGYDNTNGLGLTAADAVTYVRWLATTAATYKMQVGLKNAQGILPQVMDVMAFCVNEQCVQYNQCDLYSAFITSGKPVFHIEYPESAPNSVSTTERNADCNPPGVTGLSTVMKNSTLGGWVAYCDGTYVTTPLDDSGNGGSGGGGGNGGSSHRPPPAPKSTSRRTSSTMRTSARTSTSRSTSQQSTFRPPTTTARPPTTNPRPPATTSRSTARTTSSEAAASTTFSEASHTSTNEAPSRTSTYEPPSRTSSRTTSSAVSTNSGNGCKSKHYDQCGGNDWKGCTECEAPYTCKGISAPYYYQCV</sequence>
<dbReference type="AlphaFoldDB" id="A0A2J6S4X4"/>
<dbReference type="Gene3D" id="3.20.20.70">
    <property type="entry name" value="Aldolase class I"/>
    <property type="match status" value="1"/>
</dbReference>
<dbReference type="SUPFAM" id="SSF51445">
    <property type="entry name" value="(Trans)glycosidases"/>
    <property type="match status" value="1"/>
</dbReference>
<dbReference type="PANTHER" id="PTHR35273">
    <property type="entry name" value="ALPHA-1,4 POLYGALACTOSAMINIDASE, PUTATIVE (AFU_ORTHOLOGUE AFUA_3G07890)-RELATED"/>
    <property type="match status" value="1"/>
</dbReference>
<dbReference type="InterPro" id="IPR035971">
    <property type="entry name" value="CBD_sf"/>
</dbReference>
<evidence type="ECO:0000256" key="5">
    <source>
        <dbReference type="SAM" id="SignalP"/>
    </source>
</evidence>
<dbReference type="OrthoDB" id="2108802at2759"/>
<evidence type="ECO:0000256" key="3">
    <source>
        <dbReference type="ARBA" id="ARBA00022729"/>
    </source>
</evidence>
<dbReference type="GO" id="GO:0030248">
    <property type="term" value="F:cellulose binding"/>
    <property type="evidence" value="ECO:0007669"/>
    <property type="project" value="InterPro"/>
</dbReference>
<dbReference type="GO" id="GO:0005576">
    <property type="term" value="C:extracellular region"/>
    <property type="evidence" value="ECO:0007669"/>
    <property type="project" value="InterPro"/>
</dbReference>
<feature type="compositionally biased region" description="Low complexity" evidence="4">
    <location>
        <begin position="305"/>
        <end position="339"/>
    </location>
</feature>
<dbReference type="GO" id="GO:0005975">
    <property type="term" value="P:carbohydrate metabolic process"/>
    <property type="evidence" value="ECO:0007669"/>
    <property type="project" value="InterPro"/>
</dbReference>
<dbReference type="SUPFAM" id="SSF57180">
    <property type="entry name" value="Cellulose-binding domain"/>
    <property type="match status" value="1"/>
</dbReference>
<dbReference type="InterPro" id="IPR000254">
    <property type="entry name" value="CBD"/>
</dbReference>